<protein>
    <submittedName>
        <fullName evidence="1">Uncharacterized protein</fullName>
    </submittedName>
</protein>
<gene>
    <name evidence="1" type="ORF">TRIUR3_19725</name>
</gene>
<dbReference type="AlphaFoldDB" id="M7ZI44"/>
<accession>M7ZI44</accession>
<proteinExistence type="predicted"/>
<evidence type="ECO:0000313" key="1">
    <source>
        <dbReference type="EMBL" id="EMS59757.1"/>
    </source>
</evidence>
<organism evidence="1">
    <name type="scientific">Triticum urartu</name>
    <name type="common">Red wild einkorn</name>
    <name type="synonym">Crithodium urartu</name>
    <dbReference type="NCBI Taxonomy" id="4572"/>
    <lineage>
        <taxon>Eukaryota</taxon>
        <taxon>Viridiplantae</taxon>
        <taxon>Streptophyta</taxon>
        <taxon>Embryophyta</taxon>
        <taxon>Tracheophyta</taxon>
        <taxon>Spermatophyta</taxon>
        <taxon>Magnoliopsida</taxon>
        <taxon>Liliopsida</taxon>
        <taxon>Poales</taxon>
        <taxon>Poaceae</taxon>
        <taxon>BOP clade</taxon>
        <taxon>Pooideae</taxon>
        <taxon>Triticodae</taxon>
        <taxon>Triticeae</taxon>
        <taxon>Triticinae</taxon>
        <taxon>Triticum</taxon>
    </lineage>
</organism>
<name>M7ZI44_TRIUA</name>
<dbReference type="EMBL" id="KD117612">
    <property type="protein sequence ID" value="EMS59757.1"/>
    <property type="molecule type" value="Genomic_DNA"/>
</dbReference>
<reference evidence="1" key="1">
    <citation type="journal article" date="2013" name="Nature">
        <title>Draft genome of the wheat A-genome progenitor Triticum urartu.</title>
        <authorList>
            <person name="Ling H.Q."/>
            <person name="Zhao S."/>
            <person name="Liu D."/>
            <person name="Wang J."/>
            <person name="Sun H."/>
            <person name="Zhang C."/>
            <person name="Fan H."/>
            <person name="Li D."/>
            <person name="Dong L."/>
            <person name="Tao Y."/>
            <person name="Gao C."/>
            <person name="Wu H."/>
            <person name="Li Y."/>
            <person name="Cui Y."/>
            <person name="Guo X."/>
            <person name="Zheng S."/>
            <person name="Wang B."/>
            <person name="Yu K."/>
            <person name="Liang Q."/>
            <person name="Yang W."/>
            <person name="Lou X."/>
            <person name="Chen J."/>
            <person name="Feng M."/>
            <person name="Jian J."/>
            <person name="Zhang X."/>
            <person name="Luo G."/>
            <person name="Jiang Y."/>
            <person name="Liu J."/>
            <person name="Wang Z."/>
            <person name="Sha Y."/>
            <person name="Zhang B."/>
            <person name="Wu H."/>
            <person name="Tang D."/>
            <person name="Shen Q."/>
            <person name="Xue P."/>
            <person name="Zou S."/>
            <person name="Wang X."/>
            <person name="Liu X."/>
            <person name="Wang F."/>
            <person name="Yang Y."/>
            <person name="An X."/>
            <person name="Dong Z."/>
            <person name="Zhang K."/>
            <person name="Zhang X."/>
            <person name="Luo M.C."/>
            <person name="Dvorak J."/>
            <person name="Tong Y."/>
            <person name="Wang J."/>
            <person name="Yang H."/>
            <person name="Li Z."/>
            <person name="Wang D."/>
            <person name="Zhang A."/>
            <person name="Wang J."/>
        </authorList>
    </citation>
    <scope>NUCLEOTIDE SEQUENCE</scope>
</reference>
<sequence length="70" mass="7222">MRHGMLEQTHYLFPMHAHLFQGHFLAPAPDGDPVGALDGVVPAGGAIVLGVCAAAEAHAAGCMMPLSVFN</sequence>